<dbReference type="EMBL" id="CAJRGZ010000018">
    <property type="protein sequence ID" value="CAG5158222.1"/>
    <property type="molecule type" value="Genomic_DNA"/>
</dbReference>
<keyword evidence="2" id="KW-0645">Protease</keyword>
<dbReference type="GO" id="GO:0004222">
    <property type="term" value="F:metalloendopeptidase activity"/>
    <property type="evidence" value="ECO:0007669"/>
    <property type="project" value="TreeGrafter"/>
</dbReference>
<evidence type="ECO:0000259" key="9">
    <source>
        <dbReference type="Pfam" id="PF16187"/>
    </source>
</evidence>
<evidence type="ECO:0000256" key="1">
    <source>
        <dbReference type="ARBA" id="ARBA00007261"/>
    </source>
</evidence>
<protein>
    <recommendedName>
        <fullName evidence="13">A-factor-processing enzyme</fullName>
    </recommendedName>
</protein>
<keyword evidence="6" id="KW-0482">Metalloprotease</keyword>
<proteinExistence type="inferred from homology"/>
<dbReference type="Pfam" id="PF16187">
    <property type="entry name" value="Peptidase_M16_M"/>
    <property type="match status" value="1"/>
</dbReference>
<evidence type="ECO:0000256" key="6">
    <source>
        <dbReference type="ARBA" id="ARBA00023049"/>
    </source>
</evidence>
<keyword evidence="3" id="KW-0479">Metal-binding</keyword>
<evidence type="ECO:0000259" key="8">
    <source>
        <dbReference type="Pfam" id="PF05193"/>
    </source>
</evidence>
<evidence type="ECO:0000313" key="11">
    <source>
        <dbReference type="EMBL" id="CAG5158222.1"/>
    </source>
</evidence>
<reference evidence="11" key="1">
    <citation type="submission" date="2021-05" db="EMBL/GenBank/DDBJ databases">
        <authorList>
            <person name="Stam R."/>
        </authorList>
    </citation>
    <scope>NUCLEOTIDE SEQUENCE</scope>
    <source>
        <strain evidence="11">CS162</strain>
    </source>
</reference>
<dbReference type="GO" id="GO:0043171">
    <property type="term" value="P:peptide catabolic process"/>
    <property type="evidence" value="ECO:0007669"/>
    <property type="project" value="TreeGrafter"/>
</dbReference>
<feature type="domain" description="Peptidase M16 N-terminal" evidence="7">
    <location>
        <begin position="50"/>
        <end position="213"/>
    </location>
</feature>
<dbReference type="RefSeq" id="XP_043168596.1">
    <property type="nucleotide sequence ID" value="XM_043312661.1"/>
</dbReference>
<dbReference type="GO" id="GO:0005829">
    <property type="term" value="C:cytosol"/>
    <property type="evidence" value="ECO:0007669"/>
    <property type="project" value="TreeGrafter"/>
</dbReference>
<accession>A0A8J2MZN0</accession>
<evidence type="ECO:0008006" key="13">
    <source>
        <dbReference type="Google" id="ProtNLM"/>
    </source>
</evidence>
<sequence length="1099" mass="126075">MSPRRSVKLDKMTEALGREVEGRQRIEDLERPQFDDRSYRIVTLPNQLEVLLIHEAGADKASAALDVNVGSFSDPPDMPGIAHAVEHLLFMGTEKYPEENAYSQYLTRHGGYSNAFTSSTSTNYYFELSYPSSTPTSSQTLLPDVSQTNLAKFEEDSPLWGGLNRFGQFFISPLFLEDTVDRELKAVDSEHKKNLQDYTWRLIQLDKALANPGHPYHRFSTGNYKTLHDGPVTRGVRIRDEFIKFYSTHYSANRMKLVVLGRESLDTLEAWVEQIFARVPNKNLGQNRWDMPVYTENELLTQTFARPVLESRSLELQFAYRDEDKFYESQPSRYLDYLLGHEGPGGILALIRAKGWASEVGAGGCTLCPGSGLFTVYILLTEEGLNRYKEITKLVFQYIGLMRDQPPQEWVVKEQMQISQVKFRFKEKSPPSQTTSDLAGIMQGPYDRRMLLSGPATIKKFDAELISEAMSYLRLDNFRMTIVSQDFPGSWNQKEKWYGTEYKVEKIPEDFLAEIREAFESKSRPAELHLPHKNEFIPTRLKVEKKDVEQPTKEPKLIRHDDNVRVWWKKDDQFWVPKAHVHIYFRTPITSVTARTTLLCTLYCELVNDALAEFSYDASHSGLMYNFTNHIRGLLIDVSGYNDKLNVLLEKVLLQVRDLEVSVDRFKIIRDRMLRYLRNSEYEQPFDQVGTYSEQFKSEKSVTNDELLSELENVTAQDVQQFFPQILAQCHIEVLAHGNLYNEEALKITDLVERTIKPRRLPANQVPTRRGLIWPSGSNFIYEKQLKDPENTNHCIEYSLYTGHRYDSVMRAKLLLLGQMTNEPCFNQLRTIEQLGYVVFSGPSFDDIWSGYCILIQSEKDCRYLEGRIENFLNIFEQTLNDMSEEDFERHKRAMINNRLAKLKNLSSEDNMFWNHIYSDSYDFLQADVDAKTLEKLTKKDMADFYSQYISTSSSQRSKLSVHLQAQAKAKEPSLGENKTAAAAALNITANDEASQTRVEEVSSKEAISDAVADHLTDDLKVEKEVADKVLDEAKAELGIADSGLSAPPQAFNASTDVKEVVDASHPVLIKNVHFWKASMQVSSGVRPERNLEEFVKIA</sequence>
<evidence type="ECO:0000256" key="5">
    <source>
        <dbReference type="ARBA" id="ARBA00022833"/>
    </source>
</evidence>
<dbReference type="SUPFAM" id="SSF63411">
    <property type="entry name" value="LuxS/MPP-like metallohydrolase"/>
    <property type="match status" value="4"/>
</dbReference>
<feature type="domain" description="Peptidase M16 C-terminal" evidence="8">
    <location>
        <begin position="239"/>
        <end position="415"/>
    </location>
</feature>
<comment type="caution">
    <text evidence="11">The sequence shown here is derived from an EMBL/GenBank/DDBJ whole genome shotgun (WGS) entry which is preliminary data.</text>
</comment>
<dbReference type="GO" id="GO:0051603">
    <property type="term" value="P:proteolysis involved in protein catabolic process"/>
    <property type="evidence" value="ECO:0007669"/>
    <property type="project" value="TreeGrafter"/>
</dbReference>
<dbReference type="FunFam" id="3.30.830.10:FF:000003">
    <property type="entry name" value="Insulin-degrading enzyme"/>
    <property type="match status" value="1"/>
</dbReference>
<evidence type="ECO:0000313" key="12">
    <source>
        <dbReference type="Proteomes" id="UP000676310"/>
    </source>
</evidence>
<dbReference type="PANTHER" id="PTHR43690:SF18">
    <property type="entry name" value="INSULIN-DEGRADING ENZYME-RELATED"/>
    <property type="match status" value="1"/>
</dbReference>
<name>A0A8J2MZN0_9PLEO</name>
<dbReference type="InterPro" id="IPR011765">
    <property type="entry name" value="Pept_M16_N"/>
</dbReference>
<comment type="similarity">
    <text evidence="1">Belongs to the peptidase M16 family.</text>
</comment>
<dbReference type="GO" id="GO:0005739">
    <property type="term" value="C:mitochondrion"/>
    <property type="evidence" value="ECO:0007669"/>
    <property type="project" value="TreeGrafter"/>
</dbReference>
<dbReference type="PANTHER" id="PTHR43690">
    <property type="entry name" value="NARDILYSIN"/>
    <property type="match status" value="1"/>
</dbReference>
<gene>
    <name evidence="11" type="ORF">ALTATR162_LOCUS5045</name>
</gene>
<dbReference type="InterPro" id="IPR032632">
    <property type="entry name" value="Peptidase_M16_M"/>
</dbReference>
<evidence type="ECO:0000256" key="2">
    <source>
        <dbReference type="ARBA" id="ARBA00022670"/>
    </source>
</evidence>
<keyword evidence="5" id="KW-0862">Zinc</keyword>
<dbReference type="Pfam" id="PF22456">
    <property type="entry name" value="PqqF-like_C_4"/>
    <property type="match status" value="1"/>
</dbReference>
<organism evidence="11 12">
    <name type="scientific">Alternaria atra</name>
    <dbReference type="NCBI Taxonomy" id="119953"/>
    <lineage>
        <taxon>Eukaryota</taxon>
        <taxon>Fungi</taxon>
        <taxon>Dikarya</taxon>
        <taxon>Ascomycota</taxon>
        <taxon>Pezizomycotina</taxon>
        <taxon>Dothideomycetes</taxon>
        <taxon>Pleosporomycetidae</taxon>
        <taxon>Pleosporales</taxon>
        <taxon>Pleosporineae</taxon>
        <taxon>Pleosporaceae</taxon>
        <taxon>Alternaria</taxon>
        <taxon>Alternaria sect. Ulocladioides</taxon>
    </lineage>
</organism>
<dbReference type="FunFam" id="3.30.830.10:FF:000004">
    <property type="entry name" value="Putative insulin-degrading enzyme"/>
    <property type="match status" value="1"/>
</dbReference>
<evidence type="ECO:0000259" key="7">
    <source>
        <dbReference type="Pfam" id="PF00675"/>
    </source>
</evidence>
<dbReference type="Gene3D" id="3.30.830.10">
    <property type="entry name" value="Metalloenzyme, LuxS/M16 peptidase-like"/>
    <property type="match status" value="4"/>
</dbReference>
<evidence type="ECO:0000256" key="4">
    <source>
        <dbReference type="ARBA" id="ARBA00022801"/>
    </source>
</evidence>
<dbReference type="OrthoDB" id="952271at2759"/>
<dbReference type="AlphaFoldDB" id="A0A8J2MZN0"/>
<keyword evidence="12" id="KW-1185">Reference proteome</keyword>
<dbReference type="InterPro" id="IPR011249">
    <property type="entry name" value="Metalloenz_LuxS/M16"/>
</dbReference>
<dbReference type="InterPro" id="IPR007863">
    <property type="entry name" value="Peptidase_M16_C"/>
</dbReference>
<dbReference type="Pfam" id="PF00675">
    <property type="entry name" value="Peptidase_M16"/>
    <property type="match status" value="1"/>
</dbReference>
<keyword evidence="4" id="KW-0378">Hydrolase</keyword>
<feature type="domain" description="Coenzyme PQQ synthesis protein F-like C-terminal lobe" evidence="10">
    <location>
        <begin position="816"/>
        <end position="914"/>
    </location>
</feature>
<dbReference type="InterPro" id="IPR050626">
    <property type="entry name" value="Peptidase_M16"/>
</dbReference>
<evidence type="ECO:0000256" key="3">
    <source>
        <dbReference type="ARBA" id="ARBA00022723"/>
    </source>
</evidence>
<dbReference type="GO" id="GO:0046872">
    <property type="term" value="F:metal ion binding"/>
    <property type="evidence" value="ECO:0007669"/>
    <property type="project" value="UniProtKB-KW"/>
</dbReference>
<evidence type="ECO:0000259" key="10">
    <source>
        <dbReference type="Pfam" id="PF22456"/>
    </source>
</evidence>
<feature type="domain" description="Peptidase M16 middle/third" evidence="9">
    <location>
        <begin position="423"/>
        <end position="709"/>
    </location>
</feature>
<dbReference type="GeneID" id="67016780"/>
<dbReference type="InterPro" id="IPR054734">
    <property type="entry name" value="PqqF-like_C_4"/>
</dbReference>
<dbReference type="Pfam" id="PF05193">
    <property type="entry name" value="Peptidase_M16_C"/>
    <property type="match status" value="1"/>
</dbReference>
<dbReference type="FunFam" id="3.30.830.10:FF:000005">
    <property type="entry name" value="nardilysin isoform X1"/>
    <property type="match status" value="1"/>
</dbReference>
<dbReference type="Proteomes" id="UP000676310">
    <property type="component" value="Unassembled WGS sequence"/>
</dbReference>